<dbReference type="PANTHER" id="PTHR43046">
    <property type="entry name" value="GDP-MANNOSE MANNOSYL HYDROLASE"/>
    <property type="match status" value="1"/>
</dbReference>
<dbReference type="Gene3D" id="3.90.79.10">
    <property type="entry name" value="Nucleoside Triphosphate Pyrophosphohydrolase"/>
    <property type="match status" value="1"/>
</dbReference>
<comment type="cofactor">
    <cofactor evidence="1">
        <name>Mg(2+)</name>
        <dbReference type="ChEBI" id="CHEBI:18420"/>
    </cofactor>
</comment>
<gene>
    <name evidence="5" type="ORF">GCM10008932_16400</name>
</gene>
<keyword evidence="2 3" id="KW-0378">Hydrolase</keyword>
<feature type="domain" description="Nudix hydrolase" evidence="4">
    <location>
        <begin position="1"/>
        <end position="124"/>
    </location>
</feature>
<dbReference type="CDD" id="cd02883">
    <property type="entry name" value="NUDIX_Hydrolase"/>
    <property type="match status" value="1"/>
</dbReference>
<evidence type="ECO:0000313" key="5">
    <source>
        <dbReference type="EMBL" id="GAA0364817.1"/>
    </source>
</evidence>
<dbReference type="InterPro" id="IPR015797">
    <property type="entry name" value="NUDIX_hydrolase-like_dom_sf"/>
</dbReference>
<dbReference type="SUPFAM" id="SSF55811">
    <property type="entry name" value="Nudix"/>
    <property type="match status" value="1"/>
</dbReference>
<evidence type="ECO:0000256" key="2">
    <source>
        <dbReference type="ARBA" id="ARBA00022801"/>
    </source>
</evidence>
<proteinExistence type="inferred from homology"/>
<comment type="similarity">
    <text evidence="3">Belongs to the Nudix hydrolase family.</text>
</comment>
<dbReference type="Pfam" id="PF00293">
    <property type="entry name" value="NUDIX"/>
    <property type="match status" value="1"/>
</dbReference>
<dbReference type="InterPro" id="IPR020084">
    <property type="entry name" value="NUDIX_hydrolase_CS"/>
</dbReference>
<dbReference type="GO" id="GO:0016787">
    <property type="term" value="F:hydrolase activity"/>
    <property type="evidence" value="ECO:0007669"/>
    <property type="project" value="UniProtKB-KW"/>
</dbReference>
<comment type="caution">
    <text evidence="5">The sequence shown here is derived from an EMBL/GenBank/DDBJ whole genome shotgun (WGS) entry which is preliminary data.</text>
</comment>
<protein>
    <submittedName>
        <fullName evidence="5">NUDIX hydrolase</fullName>
    </submittedName>
</protein>
<dbReference type="EMBL" id="BAAACW010000103">
    <property type="protein sequence ID" value="GAA0364817.1"/>
    <property type="molecule type" value="Genomic_DNA"/>
</dbReference>
<accession>A0ABP3H8G4</accession>
<dbReference type="PRINTS" id="PR00502">
    <property type="entry name" value="NUDIXFAMILY"/>
</dbReference>
<organism evidence="5 6">
    <name type="scientific">Alkalibacterium iburiense</name>
    <dbReference type="NCBI Taxonomy" id="290589"/>
    <lineage>
        <taxon>Bacteria</taxon>
        <taxon>Bacillati</taxon>
        <taxon>Bacillota</taxon>
        <taxon>Bacilli</taxon>
        <taxon>Lactobacillales</taxon>
        <taxon>Carnobacteriaceae</taxon>
        <taxon>Alkalibacterium</taxon>
    </lineage>
</organism>
<name>A0ABP3H8G4_9LACT</name>
<dbReference type="InterPro" id="IPR020476">
    <property type="entry name" value="Nudix_hydrolase"/>
</dbReference>
<reference evidence="6" key="1">
    <citation type="journal article" date="2019" name="Int. J. Syst. Evol. Microbiol.">
        <title>The Global Catalogue of Microorganisms (GCM) 10K type strain sequencing project: providing services to taxonomists for standard genome sequencing and annotation.</title>
        <authorList>
            <consortium name="The Broad Institute Genomics Platform"/>
            <consortium name="The Broad Institute Genome Sequencing Center for Infectious Disease"/>
            <person name="Wu L."/>
            <person name="Ma J."/>
        </authorList>
    </citation>
    <scope>NUCLEOTIDE SEQUENCE [LARGE SCALE GENOMIC DNA]</scope>
    <source>
        <strain evidence="6">JCM 12662</strain>
    </source>
</reference>
<evidence type="ECO:0000256" key="3">
    <source>
        <dbReference type="RuleBase" id="RU003476"/>
    </source>
</evidence>
<dbReference type="Proteomes" id="UP001501166">
    <property type="component" value="Unassembled WGS sequence"/>
</dbReference>
<evidence type="ECO:0000256" key="1">
    <source>
        <dbReference type="ARBA" id="ARBA00001946"/>
    </source>
</evidence>
<evidence type="ECO:0000259" key="4">
    <source>
        <dbReference type="PROSITE" id="PS51462"/>
    </source>
</evidence>
<dbReference type="PROSITE" id="PS51462">
    <property type="entry name" value="NUDIX"/>
    <property type="match status" value="1"/>
</dbReference>
<dbReference type="InterPro" id="IPR000086">
    <property type="entry name" value="NUDIX_hydrolase_dom"/>
</dbReference>
<dbReference type="PANTHER" id="PTHR43046:SF14">
    <property type="entry name" value="MUTT_NUDIX FAMILY PROTEIN"/>
    <property type="match status" value="1"/>
</dbReference>
<sequence>MNIFTRVIVKDEAGAVLVIQDREKSWNFPGGKLEEGETPEACAKRETMEEIGLKIENLSGIYQGHFIFNSIEWKGYFYFAESVSGKAFINEPDKIKGLKYIQNSEEVNFPAELSTCIRGVFTHQSIIQKKIK</sequence>
<keyword evidence="6" id="KW-1185">Reference proteome</keyword>
<evidence type="ECO:0000313" key="6">
    <source>
        <dbReference type="Proteomes" id="UP001501166"/>
    </source>
</evidence>
<dbReference type="PROSITE" id="PS00893">
    <property type="entry name" value="NUDIX_BOX"/>
    <property type="match status" value="1"/>
</dbReference>